<feature type="compositionally biased region" description="Gly residues" evidence="1">
    <location>
        <begin position="38"/>
        <end position="48"/>
    </location>
</feature>
<name>A0A150G4C3_GONPE</name>
<keyword evidence="3" id="KW-1185">Reference proteome</keyword>
<comment type="caution">
    <text evidence="2">The sequence shown here is derived from an EMBL/GenBank/DDBJ whole genome shotgun (WGS) entry which is preliminary data.</text>
</comment>
<feature type="region of interest" description="Disordered" evidence="1">
    <location>
        <begin position="242"/>
        <end position="261"/>
    </location>
</feature>
<proteinExistence type="predicted"/>
<dbReference type="AlphaFoldDB" id="A0A150G4C3"/>
<feature type="region of interest" description="Disordered" evidence="1">
    <location>
        <begin position="167"/>
        <end position="189"/>
    </location>
</feature>
<protein>
    <submittedName>
        <fullName evidence="2">Uncharacterized protein</fullName>
    </submittedName>
</protein>
<gene>
    <name evidence="2" type="ORF">GPECTOR_64g94</name>
</gene>
<feature type="compositionally biased region" description="Low complexity" evidence="1">
    <location>
        <begin position="79"/>
        <end position="96"/>
    </location>
</feature>
<reference evidence="3" key="1">
    <citation type="journal article" date="2016" name="Nat. Commun.">
        <title>The Gonium pectorale genome demonstrates co-option of cell cycle regulation during the evolution of multicellularity.</title>
        <authorList>
            <person name="Hanschen E.R."/>
            <person name="Marriage T.N."/>
            <person name="Ferris P.J."/>
            <person name="Hamaji T."/>
            <person name="Toyoda A."/>
            <person name="Fujiyama A."/>
            <person name="Neme R."/>
            <person name="Noguchi H."/>
            <person name="Minakuchi Y."/>
            <person name="Suzuki M."/>
            <person name="Kawai-Toyooka H."/>
            <person name="Smith D.R."/>
            <person name="Sparks H."/>
            <person name="Anderson J."/>
            <person name="Bakaric R."/>
            <person name="Luria V."/>
            <person name="Karger A."/>
            <person name="Kirschner M.W."/>
            <person name="Durand P.M."/>
            <person name="Michod R.E."/>
            <person name="Nozaki H."/>
            <person name="Olson B.J."/>
        </authorList>
    </citation>
    <scope>NUCLEOTIDE SEQUENCE [LARGE SCALE GENOMIC DNA]</scope>
    <source>
        <strain evidence="3">NIES-2863</strain>
    </source>
</reference>
<evidence type="ECO:0000313" key="2">
    <source>
        <dbReference type="EMBL" id="KXZ44674.1"/>
    </source>
</evidence>
<accession>A0A150G4C3</accession>
<sequence>MRALLLSLDVGGQPLAPAGSMDHLPPLPHGHSAPSMHGAGGTPIGSTGGASSLLSPRGTLSGGAHAHAHSDRCSSSTDAGNSAPLSAAPPSAGAAAYTEPSAHYSSEALRPRTGRFPSRLALLAQATTPTPSSSCGGAASTANLDIIRLQLRSTTGGEGPELAAAALRASGAASPEGTEGDTFSRRGTANGDLMRIGEAPWSASLPLLSPRVVGSLGQTPALRFTAAAPARPSAMGREFGGVVGGGEGGSGLQELEGGRDASVPTWAQSSLFASSVARPVGAQQ</sequence>
<evidence type="ECO:0000313" key="3">
    <source>
        <dbReference type="Proteomes" id="UP000075714"/>
    </source>
</evidence>
<dbReference type="Proteomes" id="UP000075714">
    <property type="component" value="Unassembled WGS sequence"/>
</dbReference>
<feature type="compositionally biased region" description="Gly residues" evidence="1">
    <location>
        <begin position="242"/>
        <end position="251"/>
    </location>
</feature>
<dbReference type="EMBL" id="LSYV01000065">
    <property type="protein sequence ID" value="KXZ44674.1"/>
    <property type="molecule type" value="Genomic_DNA"/>
</dbReference>
<organism evidence="2 3">
    <name type="scientific">Gonium pectorale</name>
    <name type="common">Green alga</name>
    <dbReference type="NCBI Taxonomy" id="33097"/>
    <lineage>
        <taxon>Eukaryota</taxon>
        <taxon>Viridiplantae</taxon>
        <taxon>Chlorophyta</taxon>
        <taxon>core chlorophytes</taxon>
        <taxon>Chlorophyceae</taxon>
        <taxon>CS clade</taxon>
        <taxon>Chlamydomonadales</taxon>
        <taxon>Volvocaceae</taxon>
        <taxon>Gonium</taxon>
    </lineage>
</organism>
<evidence type="ECO:0000256" key="1">
    <source>
        <dbReference type="SAM" id="MobiDB-lite"/>
    </source>
</evidence>
<feature type="region of interest" description="Disordered" evidence="1">
    <location>
        <begin position="17"/>
        <end position="110"/>
    </location>
</feature>